<gene>
    <name evidence="1" type="ORF">DSCA_09580</name>
</gene>
<dbReference type="Proteomes" id="UP000427906">
    <property type="component" value="Chromosome"/>
</dbReference>
<sequence>MQKELDELNKATDVLTYSYTKCAKIGVSADLSEEELESFEALTGRFARLSDIIIQKVFRYFDVLDLENSGTVRDRINRAEKKGIIESAEDFIHIRLLRNEIAHEYKSDTIYSIFESVLELTPPLLNSVEKIISYSERYLK</sequence>
<dbReference type="EMBL" id="AP021874">
    <property type="protein sequence ID" value="BBO67028.1"/>
    <property type="molecule type" value="Genomic_DNA"/>
</dbReference>
<dbReference type="OrthoDB" id="13547at2"/>
<dbReference type="AlphaFoldDB" id="A0A5K7YD08"/>
<name>A0A5K7YD08_9BACT</name>
<reference evidence="1 2" key="1">
    <citation type="submission" date="2019-11" db="EMBL/GenBank/DDBJ databases">
        <title>Comparative genomics of hydrocarbon-degrading Desulfosarcina strains.</title>
        <authorList>
            <person name="Watanabe M."/>
            <person name="Kojima H."/>
            <person name="Fukui M."/>
        </authorList>
    </citation>
    <scope>NUCLEOTIDE SEQUENCE [LARGE SCALE GENOMIC DNA]</scope>
    <source>
        <strain evidence="1 2">PL12</strain>
    </source>
</reference>
<accession>A0A5K7YD08</accession>
<organism evidence="1 2">
    <name type="scientific">Desulfosarcina alkanivorans</name>
    <dbReference type="NCBI Taxonomy" id="571177"/>
    <lineage>
        <taxon>Bacteria</taxon>
        <taxon>Pseudomonadati</taxon>
        <taxon>Thermodesulfobacteriota</taxon>
        <taxon>Desulfobacteria</taxon>
        <taxon>Desulfobacterales</taxon>
        <taxon>Desulfosarcinaceae</taxon>
        <taxon>Desulfosarcina</taxon>
    </lineage>
</organism>
<evidence type="ECO:0008006" key="3">
    <source>
        <dbReference type="Google" id="ProtNLM"/>
    </source>
</evidence>
<dbReference type="Gene3D" id="1.20.120.330">
    <property type="entry name" value="Nucleotidyltransferases domain 2"/>
    <property type="match status" value="1"/>
</dbReference>
<evidence type="ECO:0000313" key="1">
    <source>
        <dbReference type="EMBL" id="BBO67028.1"/>
    </source>
</evidence>
<keyword evidence="2" id="KW-1185">Reference proteome</keyword>
<proteinExistence type="predicted"/>
<protein>
    <recommendedName>
        <fullName evidence="3">DUF86 domain-containing protein</fullName>
    </recommendedName>
</protein>
<dbReference type="KEGG" id="dalk:DSCA_09580"/>
<evidence type="ECO:0000313" key="2">
    <source>
        <dbReference type="Proteomes" id="UP000427906"/>
    </source>
</evidence>
<dbReference type="SUPFAM" id="SSF81593">
    <property type="entry name" value="Nucleotidyltransferase substrate binding subunit/domain"/>
    <property type="match status" value="1"/>
</dbReference>